<name>A0A0S4R1J7_9ACTN</name>
<proteinExistence type="predicted"/>
<keyword evidence="2" id="KW-1185">Reference proteome</keyword>
<protein>
    <submittedName>
        <fullName evidence="1">Uncharacterized protein</fullName>
    </submittedName>
</protein>
<dbReference type="EMBL" id="FAOZ01000055">
    <property type="protein sequence ID" value="CUU61084.1"/>
    <property type="molecule type" value="Genomic_DNA"/>
</dbReference>
<organism evidence="1 2">
    <name type="scientific">Parafrankia irregularis</name>
    <dbReference type="NCBI Taxonomy" id="795642"/>
    <lineage>
        <taxon>Bacteria</taxon>
        <taxon>Bacillati</taxon>
        <taxon>Actinomycetota</taxon>
        <taxon>Actinomycetes</taxon>
        <taxon>Frankiales</taxon>
        <taxon>Frankiaceae</taxon>
        <taxon>Parafrankia</taxon>
    </lineage>
</organism>
<dbReference type="AlphaFoldDB" id="A0A0S4R1J7"/>
<gene>
    <name evidence="1" type="ORF">Ga0074812_15520</name>
</gene>
<evidence type="ECO:0000313" key="2">
    <source>
        <dbReference type="Proteomes" id="UP000198802"/>
    </source>
</evidence>
<reference evidence="2" key="1">
    <citation type="submission" date="2015-11" db="EMBL/GenBank/DDBJ databases">
        <authorList>
            <person name="Varghese N."/>
        </authorList>
    </citation>
    <scope>NUCLEOTIDE SEQUENCE [LARGE SCALE GENOMIC DNA]</scope>
    <source>
        <strain evidence="2">DSM 45899</strain>
    </source>
</reference>
<evidence type="ECO:0000313" key="1">
    <source>
        <dbReference type="EMBL" id="CUU61084.1"/>
    </source>
</evidence>
<dbReference type="RefSeq" id="WP_091286965.1">
    <property type="nucleotide sequence ID" value="NZ_FAOZ01000055.1"/>
</dbReference>
<sequence length="103" mass="11007">MRDQPDVGSDSIATAMQEMILEDIRDGRVPETVDAFEQLHDFVDANDYVQQALEALGLTALPDDAARDNAAIALVDTWLAAGSHIHPLGPSGTAPDAVPRDAR</sequence>
<accession>A0A0S4R1J7</accession>
<dbReference type="Proteomes" id="UP000198802">
    <property type="component" value="Unassembled WGS sequence"/>
</dbReference>